<gene>
    <name evidence="5" type="ORF">FE784_14335</name>
</gene>
<keyword evidence="1" id="KW-0805">Transcription regulation</keyword>
<feature type="domain" description="HTH araC/xylS-type" evidence="4">
    <location>
        <begin position="187"/>
        <end position="286"/>
    </location>
</feature>
<accession>A0A5C4TAW5</accession>
<evidence type="ECO:0000259" key="4">
    <source>
        <dbReference type="PROSITE" id="PS01124"/>
    </source>
</evidence>
<evidence type="ECO:0000313" key="5">
    <source>
        <dbReference type="EMBL" id="TNJ65597.1"/>
    </source>
</evidence>
<dbReference type="RefSeq" id="WP_139602890.1">
    <property type="nucleotide sequence ID" value="NZ_VDCQ01000017.1"/>
</dbReference>
<dbReference type="SUPFAM" id="SSF51215">
    <property type="entry name" value="Regulatory protein AraC"/>
    <property type="match status" value="1"/>
</dbReference>
<dbReference type="InterPro" id="IPR018060">
    <property type="entry name" value="HTH_AraC"/>
</dbReference>
<dbReference type="OrthoDB" id="192171at2"/>
<dbReference type="GO" id="GO:0003700">
    <property type="term" value="F:DNA-binding transcription factor activity"/>
    <property type="evidence" value="ECO:0007669"/>
    <property type="project" value="InterPro"/>
</dbReference>
<dbReference type="AlphaFoldDB" id="A0A5C4TAW5"/>
<evidence type="ECO:0000256" key="2">
    <source>
        <dbReference type="ARBA" id="ARBA00023125"/>
    </source>
</evidence>
<proteinExistence type="predicted"/>
<keyword evidence="2" id="KW-0238">DNA-binding</keyword>
<dbReference type="SUPFAM" id="SSF46689">
    <property type="entry name" value="Homeodomain-like"/>
    <property type="match status" value="1"/>
</dbReference>
<dbReference type="Pfam" id="PF02311">
    <property type="entry name" value="AraC_binding"/>
    <property type="match status" value="1"/>
</dbReference>
<dbReference type="InterPro" id="IPR003313">
    <property type="entry name" value="AraC-bd"/>
</dbReference>
<protein>
    <submittedName>
        <fullName evidence="5">Helix-turn-helix domain-containing protein</fullName>
    </submittedName>
</protein>
<dbReference type="InterPro" id="IPR009057">
    <property type="entry name" value="Homeodomain-like_sf"/>
</dbReference>
<organism evidence="5 6">
    <name type="scientific">Paenibacillus hemerocallicola</name>
    <dbReference type="NCBI Taxonomy" id="1172614"/>
    <lineage>
        <taxon>Bacteria</taxon>
        <taxon>Bacillati</taxon>
        <taxon>Bacillota</taxon>
        <taxon>Bacilli</taxon>
        <taxon>Bacillales</taxon>
        <taxon>Paenibacillaceae</taxon>
        <taxon>Paenibacillus</taxon>
    </lineage>
</organism>
<reference evidence="5 6" key="1">
    <citation type="submission" date="2019-05" db="EMBL/GenBank/DDBJ databases">
        <title>We sequenced the genome of Paenibacillus hemerocallicola KCTC 33185 for further insight into its adaptation and study the phylogeny of Paenibacillus.</title>
        <authorList>
            <person name="Narsing Rao M.P."/>
        </authorList>
    </citation>
    <scope>NUCLEOTIDE SEQUENCE [LARGE SCALE GENOMIC DNA]</scope>
    <source>
        <strain evidence="5 6">KCTC 33185</strain>
    </source>
</reference>
<dbReference type="Proteomes" id="UP000307943">
    <property type="component" value="Unassembled WGS sequence"/>
</dbReference>
<dbReference type="Pfam" id="PF12833">
    <property type="entry name" value="HTH_18"/>
    <property type="match status" value="1"/>
</dbReference>
<dbReference type="PANTHER" id="PTHR43280:SF30">
    <property type="entry name" value="MMSAB OPERON REGULATORY PROTEIN"/>
    <property type="match status" value="1"/>
</dbReference>
<dbReference type="InterPro" id="IPR037923">
    <property type="entry name" value="HTH-like"/>
</dbReference>
<dbReference type="PROSITE" id="PS01124">
    <property type="entry name" value="HTH_ARAC_FAMILY_2"/>
    <property type="match status" value="1"/>
</dbReference>
<evidence type="ECO:0000313" key="6">
    <source>
        <dbReference type="Proteomes" id="UP000307943"/>
    </source>
</evidence>
<comment type="caution">
    <text evidence="5">The sequence shown here is derived from an EMBL/GenBank/DDBJ whole genome shotgun (WGS) entry which is preliminary data.</text>
</comment>
<dbReference type="Gene3D" id="1.10.10.60">
    <property type="entry name" value="Homeodomain-like"/>
    <property type="match status" value="2"/>
</dbReference>
<evidence type="ECO:0000256" key="1">
    <source>
        <dbReference type="ARBA" id="ARBA00023015"/>
    </source>
</evidence>
<dbReference type="EMBL" id="VDCQ01000017">
    <property type="protein sequence ID" value="TNJ65597.1"/>
    <property type="molecule type" value="Genomic_DNA"/>
</dbReference>
<keyword evidence="6" id="KW-1185">Reference proteome</keyword>
<dbReference type="SMART" id="SM00342">
    <property type="entry name" value="HTH_ARAC"/>
    <property type="match status" value="1"/>
</dbReference>
<keyword evidence="3" id="KW-0804">Transcription</keyword>
<dbReference type="PANTHER" id="PTHR43280">
    <property type="entry name" value="ARAC-FAMILY TRANSCRIPTIONAL REGULATOR"/>
    <property type="match status" value="1"/>
</dbReference>
<dbReference type="GO" id="GO:0043565">
    <property type="term" value="F:sequence-specific DNA binding"/>
    <property type="evidence" value="ECO:0007669"/>
    <property type="project" value="InterPro"/>
</dbReference>
<sequence length="291" mass="33719">MECMEWSVSPLPQLVTVGYGVWKPGMRHFSRNFGLYDVLFVRTGCIYMAEDEKEYEVRAGHMLALEPGKTHVGYRDSTEETELYWIHIKHDSAQSRISAEHIPWSLVLRKGNDSDLAPANRPIYMPKYGYLELGEAWGILEEMVQLHNRLSVETVLKLQARFVQLLAKLQELVRTSEADSRSGRLAGAVAAYLRRHESLPFHTGQLENEFHYHVDYVSRCLKRHTGMSPLEYLRHVRMEKARRLLEQSAELTVKQIAEMVCMADANYFSRMFRKETGMSPAAYRKKRLGYS</sequence>
<evidence type="ECO:0000256" key="3">
    <source>
        <dbReference type="ARBA" id="ARBA00023163"/>
    </source>
</evidence>
<name>A0A5C4TAW5_9BACL</name>